<dbReference type="Pfam" id="PF13304">
    <property type="entry name" value="AAA_21"/>
    <property type="match status" value="2"/>
</dbReference>
<feature type="domain" description="ATPase AAA-type core" evidence="1">
    <location>
        <begin position="269"/>
        <end position="373"/>
    </location>
</feature>
<gene>
    <name evidence="2" type="ORF">NCTC10660_01529</name>
</gene>
<evidence type="ECO:0000259" key="1">
    <source>
        <dbReference type="Pfam" id="PF13304"/>
    </source>
</evidence>
<reference evidence="2 3" key="1">
    <citation type="submission" date="2018-06" db="EMBL/GenBank/DDBJ databases">
        <authorList>
            <consortium name="Pathogen Informatics"/>
            <person name="Doyle S."/>
        </authorList>
    </citation>
    <scope>NUCLEOTIDE SEQUENCE [LARGE SCALE GENOMIC DNA]</scope>
    <source>
        <strain evidence="2 3">NCTC10660</strain>
    </source>
</reference>
<sequence>MLIQFSVENYRSIKQEQTLSLVRDSGTEMPDNYFDSNAPATPSLLKSAVIYGANASGKSNIIKALYSMIQILSDSFNKKEKEPIRTESFLFDETYKNNPTHYDISFVVDLPNDEGSLQPTRVDYGFIADDKKIHEEWLSVYPKGREQNWYSREYNQQTESYDWKMSDYFKGERVSWRNQTRPDQLFLSSAAHLNSEQIKPIFHSIINRIPIISTDRISNEMAKKQCKKSEKDKKIMIQLLRSAGIELDDIVFEKPKVNFEGLPDDMPNVIKEEILKDIQQHFIAQHETFFVYLDNENKPQKINLGDESDGTQKLFEFSGLILAVLHNGDTLVIDELNKSLHPDLVRFLVKLFNSPINQRNAQLIFTTHETSVLRKNLLRRDQIWFCEKNKDRSTTLYPLTDFKPHINREDIEEYYLSGKYGAKPIFQDFNFPFSFWED</sequence>
<protein>
    <submittedName>
        <fullName evidence="2">Predicted ATPase</fullName>
    </submittedName>
</protein>
<organism evidence="2 3">
    <name type="scientific">Neisseria elongata</name>
    <dbReference type="NCBI Taxonomy" id="495"/>
    <lineage>
        <taxon>Bacteria</taxon>
        <taxon>Pseudomonadati</taxon>
        <taxon>Pseudomonadota</taxon>
        <taxon>Betaproteobacteria</taxon>
        <taxon>Neisseriales</taxon>
        <taxon>Neisseriaceae</taxon>
        <taxon>Neisseria</taxon>
    </lineage>
</organism>
<dbReference type="InterPro" id="IPR027417">
    <property type="entry name" value="P-loop_NTPase"/>
</dbReference>
<dbReference type="InterPro" id="IPR003959">
    <property type="entry name" value="ATPase_AAA_core"/>
</dbReference>
<dbReference type="RefSeq" id="WP_074895537.1">
    <property type="nucleotide sequence ID" value="NZ_CP031252.1"/>
</dbReference>
<proteinExistence type="predicted"/>
<dbReference type="PANTHER" id="PTHR40396:SF1">
    <property type="entry name" value="ATPASE AAA-TYPE CORE DOMAIN-CONTAINING PROTEIN"/>
    <property type="match status" value="1"/>
</dbReference>
<dbReference type="GeneID" id="93352513"/>
<dbReference type="Proteomes" id="UP000254927">
    <property type="component" value="Unassembled WGS sequence"/>
</dbReference>
<dbReference type="Gene3D" id="3.40.50.300">
    <property type="entry name" value="P-loop containing nucleotide triphosphate hydrolases"/>
    <property type="match status" value="1"/>
</dbReference>
<dbReference type="SUPFAM" id="SSF52540">
    <property type="entry name" value="P-loop containing nucleoside triphosphate hydrolases"/>
    <property type="match status" value="1"/>
</dbReference>
<dbReference type="PANTHER" id="PTHR40396">
    <property type="entry name" value="ATPASE-LIKE PROTEIN"/>
    <property type="match status" value="1"/>
</dbReference>
<evidence type="ECO:0000313" key="3">
    <source>
        <dbReference type="Proteomes" id="UP000254927"/>
    </source>
</evidence>
<dbReference type="GO" id="GO:0016887">
    <property type="term" value="F:ATP hydrolysis activity"/>
    <property type="evidence" value="ECO:0007669"/>
    <property type="project" value="InterPro"/>
</dbReference>
<feature type="domain" description="ATPase AAA-type core" evidence="1">
    <location>
        <begin position="48"/>
        <end position="155"/>
    </location>
</feature>
<dbReference type="GO" id="GO:0005524">
    <property type="term" value="F:ATP binding"/>
    <property type="evidence" value="ECO:0007669"/>
    <property type="project" value="InterPro"/>
</dbReference>
<accession>A0A378U0T3</accession>
<dbReference type="AlphaFoldDB" id="A0A378U0T3"/>
<dbReference type="EMBL" id="UGQW01000002">
    <property type="protein sequence ID" value="STZ68030.1"/>
    <property type="molecule type" value="Genomic_DNA"/>
</dbReference>
<evidence type="ECO:0000313" key="2">
    <source>
        <dbReference type="EMBL" id="STZ68030.1"/>
    </source>
</evidence>
<name>A0A378U0T3_NEIEL</name>